<organism evidence="2 3">
    <name type="scientific">Salinibacillus xinjiangensis</name>
    <dbReference type="NCBI Taxonomy" id="1229268"/>
    <lineage>
        <taxon>Bacteria</taxon>
        <taxon>Bacillati</taxon>
        <taxon>Bacillota</taxon>
        <taxon>Bacilli</taxon>
        <taxon>Bacillales</taxon>
        <taxon>Bacillaceae</taxon>
        <taxon>Salinibacillus</taxon>
    </lineage>
</organism>
<keyword evidence="3" id="KW-1185">Reference proteome</keyword>
<feature type="transmembrane region" description="Helical" evidence="1">
    <location>
        <begin position="319"/>
        <end position="343"/>
    </location>
</feature>
<dbReference type="PANTHER" id="PTHR43471">
    <property type="entry name" value="ABC TRANSPORTER PERMEASE"/>
    <property type="match status" value="1"/>
</dbReference>
<dbReference type="OrthoDB" id="9795677at2"/>
<evidence type="ECO:0000313" key="3">
    <source>
        <dbReference type="Proteomes" id="UP000480185"/>
    </source>
</evidence>
<dbReference type="PANTHER" id="PTHR43471:SF14">
    <property type="entry name" value="ABC-2 TYPE TRANSPORT SYSTEM PERMEASE PROTEIN"/>
    <property type="match status" value="1"/>
</dbReference>
<protein>
    <submittedName>
        <fullName evidence="2">ABC transporter permease subunit</fullName>
    </submittedName>
</protein>
<reference evidence="2 3" key="1">
    <citation type="submission" date="2019-11" db="EMBL/GenBank/DDBJ databases">
        <authorList>
            <person name="Li J."/>
        </authorList>
    </citation>
    <scope>NUCLEOTIDE SEQUENCE [LARGE SCALE GENOMIC DNA]</scope>
    <source>
        <strain evidence="2 3">J4</strain>
    </source>
</reference>
<evidence type="ECO:0000313" key="2">
    <source>
        <dbReference type="EMBL" id="MRG86926.1"/>
    </source>
</evidence>
<keyword evidence="1" id="KW-0812">Transmembrane</keyword>
<dbReference type="EMBL" id="WJNH01000007">
    <property type="protein sequence ID" value="MRG86926.1"/>
    <property type="molecule type" value="Genomic_DNA"/>
</dbReference>
<gene>
    <name evidence="2" type="ORF">GH754_11460</name>
</gene>
<dbReference type="Proteomes" id="UP000480185">
    <property type="component" value="Unassembled WGS sequence"/>
</dbReference>
<feature type="transmembrane region" description="Helical" evidence="1">
    <location>
        <begin position="223"/>
        <end position="244"/>
    </location>
</feature>
<keyword evidence="1" id="KW-0472">Membrane</keyword>
<comment type="caution">
    <text evidence="2">The sequence shown here is derived from an EMBL/GenBank/DDBJ whole genome shotgun (WGS) entry which is preliminary data.</text>
</comment>
<sequence length="348" mass="39003">MDWMIFINVISKGVNQLNKEKWIKKIQDFAHSPLWVLTQKEITDHIKSFRFNILMGIILLTCVGSLYTALSTIRDVASNIESNQQLFLYLKVFTITDEGGTLPSFVTFVSFLGPLLGISLGFDAVNSERNKNTLLRVMSQPIPRDYIILAKFLGAISVIASFIFSLGFLVIGIGIVSMGIPPTFEEFIRIMTYLVMIIVYIGFWLALSILFSIRFKQAATSALAGISIWLFFSIFYGILVNLIVNTSVPDQLFQQAASVQQQSQELLTTLMRFSPNYLFTEITTILLTPSFRTLGPISMEQVAGTIPAPLELAQSLTIIWPQVIGILSAAVICFAISYFIFLFQEIRS</sequence>
<feature type="transmembrane region" description="Helical" evidence="1">
    <location>
        <begin position="190"/>
        <end position="211"/>
    </location>
</feature>
<evidence type="ECO:0000256" key="1">
    <source>
        <dbReference type="SAM" id="Phobius"/>
    </source>
</evidence>
<dbReference type="GO" id="GO:0005886">
    <property type="term" value="C:plasma membrane"/>
    <property type="evidence" value="ECO:0007669"/>
    <property type="project" value="UniProtKB-SubCell"/>
</dbReference>
<name>A0A6G1X7P2_9BACI</name>
<dbReference type="AlphaFoldDB" id="A0A6G1X7P2"/>
<keyword evidence="1" id="KW-1133">Transmembrane helix</keyword>
<feature type="transmembrane region" description="Helical" evidence="1">
    <location>
        <begin position="49"/>
        <end position="70"/>
    </location>
</feature>
<feature type="transmembrane region" description="Helical" evidence="1">
    <location>
        <begin position="146"/>
        <end position="178"/>
    </location>
</feature>
<accession>A0A6G1X7P2</accession>
<dbReference type="GO" id="GO:0140359">
    <property type="term" value="F:ABC-type transporter activity"/>
    <property type="evidence" value="ECO:0007669"/>
    <property type="project" value="InterPro"/>
</dbReference>
<dbReference type="Pfam" id="PF12679">
    <property type="entry name" value="ABC2_membrane_2"/>
    <property type="match status" value="1"/>
</dbReference>
<feature type="transmembrane region" description="Helical" evidence="1">
    <location>
        <begin position="105"/>
        <end position="125"/>
    </location>
</feature>
<proteinExistence type="predicted"/>